<keyword evidence="2" id="KW-1185">Reference proteome</keyword>
<evidence type="ECO:0000313" key="1">
    <source>
        <dbReference type="EMBL" id="MFM9331298.1"/>
    </source>
</evidence>
<gene>
    <name evidence="1" type="ORF">ACI1P1_23670</name>
</gene>
<accession>A0ACC7P2V8</accession>
<name>A0ACC7P2V8_9BACL</name>
<dbReference type="Proteomes" id="UP001631969">
    <property type="component" value="Unassembled WGS sequence"/>
</dbReference>
<reference evidence="1" key="1">
    <citation type="submission" date="2024-12" db="EMBL/GenBank/DDBJ databases">
        <authorList>
            <person name="Wu N."/>
        </authorList>
    </citation>
    <scope>NUCLEOTIDE SEQUENCE</scope>
    <source>
        <strain evidence="1">P15</strain>
    </source>
</reference>
<dbReference type="EMBL" id="JBJURJ010000017">
    <property type="protein sequence ID" value="MFM9331298.1"/>
    <property type="molecule type" value="Genomic_DNA"/>
</dbReference>
<protein>
    <submittedName>
        <fullName evidence="1">ABC transporter substrate-binding protein</fullName>
    </submittedName>
</protein>
<proteinExistence type="predicted"/>
<evidence type="ECO:0000313" key="2">
    <source>
        <dbReference type="Proteomes" id="UP001631969"/>
    </source>
</evidence>
<organism evidence="1 2">
    <name type="scientific">Paenibacillus mesotrionivorans</name>
    <dbReference type="NCBI Taxonomy" id="3160968"/>
    <lineage>
        <taxon>Bacteria</taxon>
        <taxon>Bacillati</taxon>
        <taxon>Bacillota</taxon>
        <taxon>Bacilli</taxon>
        <taxon>Bacillales</taxon>
        <taxon>Paenibacillaceae</taxon>
        <taxon>Paenibacillus</taxon>
    </lineage>
</organism>
<sequence length="447" mass="49577">MKKKLYGILAGIMTAALLATACSSGTGNSGDQASPGATTAATTAASGTPGGAKAPVKLKFWGGVPPESGPQEVVDTWNKANPDIQVEYVRFVNDDAGNLKLDTAVMTGQGVDIFVNYSFARMEQRQSSGSTLDLSQFTDFNILEKVGDGAKEFMINGKFYGLPTTKGVSFMWLNMDAFKEANLPIPYDWTWEEARDYAKKLNKKGRWGLLQWNASIFNPVDRVFHEEGHVVNGKSNFGSANAKYGMELLHGMMHTDKTTPLLGEQLATKMPVDTMFLKGEGAMFNAGTWIFRNANNIQANPRTFKVAFAPIPRYSFQKSLLSEGGLGDIVSINSASAHKEEAWKFLKWYTDEGILYMVPGGRIPVSKDVNLDKVISLLLKGVENLYDHESLKRVLFGNIPYFTRKIEQPVMDMRQEEMEKYLLNANTLEKSTATLIDRHNTFIQQKK</sequence>
<comment type="caution">
    <text evidence="1">The sequence shown here is derived from an EMBL/GenBank/DDBJ whole genome shotgun (WGS) entry which is preliminary data.</text>
</comment>